<dbReference type="Gene3D" id="2.60.120.920">
    <property type="match status" value="1"/>
</dbReference>
<evidence type="ECO:0000313" key="4">
    <source>
        <dbReference type="Proteomes" id="UP000034805"/>
    </source>
</evidence>
<dbReference type="InterPro" id="IPR050617">
    <property type="entry name" value="E3_ligase_FN3/SPRY"/>
</dbReference>
<dbReference type="Proteomes" id="UP000034805">
    <property type="component" value="Unassembled WGS sequence"/>
</dbReference>
<dbReference type="SMART" id="SM00449">
    <property type="entry name" value="SPRY"/>
    <property type="match status" value="1"/>
</dbReference>
<organism evidence="3 4">
    <name type="scientific">Scleropages formosus</name>
    <name type="common">Asian bonytongue</name>
    <name type="synonym">Osteoglossum formosum</name>
    <dbReference type="NCBI Taxonomy" id="113540"/>
    <lineage>
        <taxon>Eukaryota</taxon>
        <taxon>Metazoa</taxon>
        <taxon>Chordata</taxon>
        <taxon>Craniata</taxon>
        <taxon>Vertebrata</taxon>
        <taxon>Euteleostomi</taxon>
        <taxon>Actinopterygii</taxon>
        <taxon>Neopterygii</taxon>
        <taxon>Teleostei</taxon>
        <taxon>Osteoglossocephala</taxon>
        <taxon>Osteoglossomorpha</taxon>
        <taxon>Osteoglossiformes</taxon>
        <taxon>Osteoglossidae</taxon>
        <taxon>Scleropages</taxon>
    </lineage>
</organism>
<accession>A0A0P7WMX8</accession>
<dbReference type="InterPro" id="IPR003877">
    <property type="entry name" value="SPRY_dom"/>
</dbReference>
<evidence type="ECO:0000313" key="3">
    <source>
        <dbReference type="EMBL" id="KPP65059.1"/>
    </source>
</evidence>
<reference evidence="3 4" key="1">
    <citation type="submission" date="2015-08" db="EMBL/GenBank/DDBJ databases">
        <title>The genome of the Asian arowana (Scleropages formosus).</title>
        <authorList>
            <person name="Tan M.H."/>
            <person name="Gan H.M."/>
            <person name="Croft L.J."/>
            <person name="Austin C.M."/>
        </authorList>
    </citation>
    <scope>NUCLEOTIDE SEQUENCE [LARGE SCALE GENOMIC DNA]</scope>
    <source>
        <strain evidence="3">Aro1</strain>
    </source>
</reference>
<dbReference type="PROSITE" id="PS50188">
    <property type="entry name" value="B302_SPRY"/>
    <property type="match status" value="1"/>
</dbReference>
<dbReference type="PRINTS" id="PR01407">
    <property type="entry name" value="BUTYPHLNCDUF"/>
</dbReference>
<sequence length="301" mass="33145">ADEAHCPDTELSRTHVSPAASPLPPQARERVTRQTQPLDAPRCPLCRSGPPESGTPGLEMGMGLSGFNVRATGGGCRIPAELPPRLRGKELLHSDLNPGQPFKLDPKTAHKKLRLSNDCLTMEKDESSLKKSHTPERFSSTGAYGAAGNVFIDSGCHYWEVLLGASTWYAVGVAYKSAPKNEWNGKNSSSWVFSRCNNNFMVRHNGKEMLVEASLQLRRLGVLLDYDNNALSFYDAMNSQHLHTFDISFLLPVVPTFMIWNKSVMILSGLPVPDFVDCPEQQEGVCRPQESPYGSSMKGCH</sequence>
<dbReference type="EMBL" id="JARO02006580">
    <property type="protein sequence ID" value="KPP65059.1"/>
    <property type="molecule type" value="Genomic_DNA"/>
</dbReference>
<dbReference type="Pfam" id="PF00622">
    <property type="entry name" value="SPRY"/>
    <property type="match status" value="1"/>
</dbReference>
<name>A0A0P7WMX8_SCLFO</name>
<dbReference type="InterPro" id="IPR043136">
    <property type="entry name" value="B30.2/SPRY_sf"/>
</dbReference>
<dbReference type="PANTHER" id="PTHR24099">
    <property type="entry name" value="E3 UBIQUITIN-PROTEIN LIGASE TRIM36-RELATED"/>
    <property type="match status" value="1"/>
</dbReference>
<dbReference type="InterPro" id="IPR013320">
    <property type="entry name" value="ConA-like_dom_sf"/>
</dbReference>
<dbReference type="InterPro" id="IPR001870">
    <property type="entry name" value="B30.2/SPRY"/>
</dbReference>
<dbReference type="CDD" id="cd13739">
    <property type="entry name" value="SPRY_PRY_TRIM1"/>
    <property type="match status" value="1"/>
</dbReference>
<feature type="compositionally biased region" description="Basic and acidic residues" evidence="1">
    <location>
        <begin position="1"/>
        <end position="13"/>
    </location>
</feature>
<proteinExistence type="predicted"/>
<feature type="non-terminal residue" evidence="3">
    <location>
        <position position="1"/>
    </location>
</feature>
<dbReference type="InterPro" id="IPR035752">
    <property type="entry name" value="SPRY/PRY_TRIM1"/>
</dbReference>
<dbReference type="InterPro" id="IPR003879">
    <property type="entry name" value="Butyrophylin_SPRY"/>
</dbReference>
<protein>
    <submittedName>
        <fullName evidence="3">Putative E3 ubiquitin-protein ligase MID2</fullName>
    </submittedName>
</protein>
<comment type="caution">
    <text evidence="3">The sequence shown here is derived from an EMBL/GenBank/DDBJ whole genome shotgun (WGS) entry which is preliminary data.</text>
</comment>
<feature type="region of interest" description="Disordered" evidence="1">
    <location>
        <begin position="1"/>
        <end position="56"/>
    </location>
</feature>
<dbReference type="GO" id="GO:0035372">
    <property type="term" value="P:protein localization to microtubule"/>
    <property type="evidence" value="ECO:0007669"/>
    <property type="project" value="TreeGrafter"/>
</dbReference>
<dbReference type="PANTHER" id="PTHR24099:SF12">
    <property type="entry name" value="E3 UBIQUITIN-PROTEIN LIGASE MID2-RELATED"/>
    <property type="match status" value="1"/>
</dbReference>
<dbReference type="GO" id="GO:0008017">
    <property type="term" value="F:microtubule binding"/>
    <property type="evidence" value="ECO:0007669"/>
    <property type="project" value="TreeGrafter"/>
</dbReference>
<dbReference type="SUPFAM" id="SSF49899">
    <property type="entry name" value="Concanavalin A-like lectins/glucanases"/>
    <property type="match status" value="1"/>
</dbReference>
<evidence type="ECO:0000256" key="1">
    <source>
        <dbReference type="SAM" id="MobiDB-lite"/>
    </source>
</evidence>
<dbReference type="AlphaFoldDB" id="A0A0P7WMX8"/>
<dbReference type="GO" id="GO:0005874">
    <property type="term" value="C:microtubule"/>
    <property type="evidence" value="ECO:0007669"/>
    <property type="project" value="TreeGrafter"/>
</dbReference>
<feature type="domain" description="B30.2/SPRY" evidence="2">
    <location>
        <begin position="82"/>
        <end position="275"/>
    </location>
</feature>
<evidence type="ECO:0000259" key="2">
    <source>
        <dbReference type="PROSITE" id="PS50188"/>
    </source>
</evidence>
<gene>
    <name evidence="3" type="ORF">Z043_116544</name>
</gene>